<evidence type="ECO:0000256" key="1">
    <source>
        <dbReference type="SAM" id="MobiDB-lite"/>
    </source>
</evidence>
<name>A0A0C3P9W5_PISTI</name>
<reference evidence="3" key="2">
    <citation type="submission" date="2015-01" db="EMBL/GenBank/DDBJ databases">
        <title>Evolutionary Origins and Diversification of the Mycorrhizal Mutualists.</title>
        <authorList>
            <consortium name="DOE Joint Genome Institute"/>
            <consortium name="Mycorrhizal Genomics Consortium"/>
            <person name="Kohler A."/>
            <person name="Kuo A."/>
            <person name="Nagy L.G."/>
            <person name="Floudas D."/>
            <person name="Copeland A."/>
            <person name="Barry K.W."/>
            <person name="Cichocki N."/>
            <person name="Veneault-Fourrey C."/>
            <person name="LaButti K."/>
            <person name="Lindquist E.A."/>
            <person name="Lipzen A."/>
            <person name="Lundell T."/>
            <person name="Morin E."/>
            <person name="Murat C."/>
            <person name="Riley R."/>
            <person name="Ohm R."/>
            <person name="Sun H."/>
            <person name="Tunlid A."/>
            <person name="Henrissat B."/>
            <person name="Grigoriev I.V."/>
            <person name="Hibbett D.S."/>
            <person name="Martin F."/>
        </authorList>
    </citation>
    <scope>NUCLEOTIDE SEQUENCE [LARGE SCALE GENOMIC DNA]</scope>
    <source>
        <strain evidence="3">Marx 270</strain>
    </source>
</reference>
<accession>A0A0C3P9W5</accession>
<dbReference type="EMBL" id="KN831970">
    <property type="protein sequence ID" value="KIO04671.1"/>
    <property type="molecule type" value="Genomic_DNA"/>
</dbReference>
<organism evidence="2 3">
    <name type="scientific">Pisolithus tinctorius Marx 270</name>
    <dbReference type="NCBI Taxonomy" id="870435"/>
    <lineage>
        <taxon>Eukaryota</taxon>
        <taxon>Fungi</taxon>
        <taxon>Dikarya</taxon>
        <taxon>Basidiomycota</taxon>
        <taxon>Agaricomycotina</taxon>
        <taxon>Agaricomycetes</taxon>
        <taxon>Agaricomycetidae</taxon>
        <taxon>Boletales</taxon>
        <taxon>Sclerodermatineae</taxon>
        <taxon>Pisolithaceae</taxon>
        <taxon>Pisolithus</taxon>
    </lineage>
</organism>
<dbReference type="HOGENOM" id="CLU_035057_0_1_1"/>
<evidence type="ECO:0000313" key="2">
    <source>
        <dbReference type="EMBL" id="KIO04671.1"/>
    </source>
</evidence>
<reference evidence="2 3" key="1">
    <citation type="submission" date="2014-04" db="EMBL/GenBank/DDBJ databases">
        <authorList>
            <consortium name="DOE Joint Genome Institute"/>
            <person name="Kuo A."/>
            <person name="Kohler A."/>
            <person name="Costa M.D."/>
            <person name="Nagy L.G."/>
            <person name="Floudas D."/>
            <person name="Copeland A."/>
            <person name="Barry K.W."/>
            <person name="Cichocki N."/>
            <person name="Veneault-Fourrey C."/>
            <person name="LaButti K."/>
            <person name="Lindquist E.A."/>
            <person name="Lipzen A."/>
            <person name="Lundell T."/>
            <person name="Morin E."/>
            <person name="Murat C."/>
            <person name="Sun H."/>
            <person name="Tunlid A."/>
            <person name="Henrissat B."/>
            <person name="Grigoriev I.V."/>
            <person name="Hibbett D.S."/>
            <person name="Martin F."/>
            <person name="Nordberg H.P."/>
            <person name="Cantor M.N."/>
            <person name="Hua S.X."/>
        </authorList>
    </citation>
    <scope>NUCLEOTIDE SEQUENCE [LARGE SCALE GENOMIC DNA]</scope>
    <source>
        <strain evidence="2 3">Marx 270</strain>
    </source>
</reference>
<dbReference type="InParanoid" id="A0A0C3P9W5"/>
<proteinExistence type="predicted"/>
<gene>
    <name evidence="2" type="ORF">M404DRAFT_26131</name>
</gene>
<feature type="compositionally biased region" description="Pro residues" evidence="1">
    <location>
        <begin position="224"/>
        <end position="253"/>
    </location>
</feature>
<evidence type="ECO:0000313" key="3">
    <source>
        <dbReference type="Proteomes" id="UP000054217"/>
    </source>
</evidence>
<dbReference type="Proteomes" id="UP000054217">
    <property type="component" value="Unassembled WGS sequence"/>
</dbReference>
<dbReference type="AlphaFoldDB" id="A0A0C3P9W5"/>
<feature type="region of interest" description="Disordered" evidence="1">
    <location>
        <begin position="189"/>
        <end position="266"/>
    </location>
</feature>
<sequence length="266" mass="29685">MQAYSVNDTCPVFSMKDQATTALSEALGHIWDLIEMAPQPEESLDMIYAWVEDWDKTWAGICSWWKYINDNGITILKVCNECMWDYTEESAMCQNLLVPGVITITDLQCPVEKRWIHIDDIFEDYQERVELRVQLKVERLAREPSMCMHRQTARAHKNAGSGEMAAGPSHKQTKSVMVMVTTKTLVTTGLKLRIPAHKPPPRQNSKPTPGHPTPHASPPSTLNMPPPAPQPPLFLPSETPAPQPLPEPTPPPMNNLGDLSNGGLFG</sequence>
<protein>
    <submittedName>
        <fullName evidence="2">Uncharacterized protein</fullName>
    </submittedName>
</protein>
<keyword evidence="3" id="KW-1185">Reference proteome</keyword>